<dbReference type="GO" id="GO:0003677">
    <property type="term" value="F:DNA binding"/>
    <property type="evidence" value="ECO:0007669"/>
    <property type="project" value="InterPro"/>
</dbReference>
<accession>A0A644XAC2</accession>
<keyword evidence="2 6" id="KW-0378">Hydrolase</keyword>
<dbReference type="GO" id="GO:0005524">
    <property type="term" value="F:ATP binding"/>
    <property type="evidence" value="ECO:0007669"/>
    <property type="project" value="UniProtKB-KW"/>
</dbReference>
<dbReference type="Gene3D" id="3.40.50.300">
    <property type="entry name" value="P-loop containing nucleotide triphosphate hydrolases"/>
    <property type="match status" value="1"/>
</dbReference>
<reference evidence="6" key="1">
    <citation type="submission" date="2019-08" db="EMBL/GenBank/DDBJ databases">
        <authorList>
            <person name="Kucharzyk K."/>
            <person name="Murdoch R.W."/>
            <person name="Higgins S."/>
            <person name="Loffler F."/>
        </authorList>
    </citation>
    <scope>NUCLEOTIDE SEQUENCE</scope>
</reference>
<dbReference type="FunFam" id="1.10.486.10:FF:000003">
    <property type="entry name" value="ATP-dependent DNA helicase"/>
    <property type="match status" value="1"/>
</dbReference>
<keyword evidence="4" id="KW-0067">ATP-binding</keyword>
<gene>
    <name evidence="6" type="primary">pcrA_15</name>
    <name evidence="6" type="ORF">SDC9_59507</name>
</gene>
<keyword evidence="3 6" id="KW-0347">Helicase</keyword>
<dbReference type="PROSITE" id="PS51217">
    <property type="entry name" value="UVRD_HELICASE_CTER"/>
    <property type="match status" value="1"/>
</dbReference>
<dbReference type="Pfam" id="PF21196">
    <property type="entry name" value="PcrA_UvrD_tudor"/>
    <property type="match status" value="1"/>
</dbReference>
<dbReference type="EC" id="3.6.4.12" evidence="6"/>
<dbReference type="EMBL" id="VSSQ01002076">
    <property type="protein sequence ID" value="MPM13152.1"/>
    <property type="molecule type" value="Genomic_DNA"/>
</dbReference>
<name>A0A644XAC2_9ZZZZ</name>
<dbReference type="CDD" id="cd18807">
    <property type="entry name" value="SF1_C_UvrD"/>
    <property type="match status" value="1"/>
</dbReference>
<evidence type="ECO:0000256" key="2">
    <source>
        <dbReference type="ARBA" id="ARBA00022801"/>
    </source>
</evidence>
<evidence type="ECO:0000259" key="5">
    <source>
        <dbReference type="PROSITE" id="PS51217"/>
    </source>
</evidence>
<dbReference type="Gene3D" id="1.10.486.10">
    <property type="entry name" value="PCRA, domain 4"/>
    <property type="match status" value="1"/>
</dbReference>
<dbReference type="Pfam" id="PF13361">
    <property type="entry name" value="UvrD_C"/>
    <property type="match status" value="1"/>
</dbReference>
<dbReference type="GO" id="GO:0000725">
    <property type="term" value="P:recombinational repair"/>
    <property type="evidence" value="ECO:0007669"/>
    <property type="project" value="TreeGrafter"/>
</dbReference>
<dbReference type="GO" id="GO:0033202">
    <property type="term" value="C:DNA helicase complex"/>
    <property type="evidence" value="ECO:0007669"/>
    <property type="project" value="TreeGrafter"/>
</dbReference>
<dbReference type="GO" id="GO:0005829">
    <property type="term" value="C:cytosol"/>
    <property type="evidence" value="ECO:0007669"/>
    <property type="project" value="TreeGrafter"/>
</dbReference>
<dbReference type="SUPFAM" id="SSF52540">
    <property type="entry name" value="P-loop containing nucleoside triphosphate hydrolases"/>
    <property type="match status" value="1"/>
</dbReference>
<organism evidence="6">
    <name type="scientific">bioreactor metagenome</name>
    <dbReference type="NCBI Taxonomy" id="1076179"/>
    <lineage>
        <taxon>unclassified sequences</taxon>
        <taxon>metagenomes</taxon>
        <taxon>ecological metagenomes</taxon>
    </lineage>
</organism>
<protein>
    <submittedName>
        <fullName evidence="6">ATP-dependent DNA helicase PcrA</fullName>
        <ecNumber evidence="6">3.6.4.12</ecNumber>
    </submittedName>
</protein>
<keyword evidence="1" id="KW-0547">Nucleotide-binding</keyword>
<dbReference type="PANTHER" id="PTHR11070">
    <property type="entry name" value="UVRD / RECB / PCRA DNA HELICASE FAMILY MEMBER"/>
    <property type="match status" value="1"/>
</dbReference>
<dbReference type="AlphaFoldDB" id="A0A644XAC2"/>
<feature type="domain" description="UvrD-like helicase C-terminal" evidence="5">
    <location>
        <begin position="1"/>
        <end position="268"/>
    </location>
</feature>
<dbReference type="InterPro" id="IPR014017">
    <property type="entry name" value="DNA_helicase_UvrD-like_C"/>
</dbReference>
<dbReference type="GO" id="GO:0043138">
    <property type="term" value="F:3'-5' DNA helicase activity"/>
    <property type="evidence" value="ECO:0007669"/>
    <property type="project" value="TreeGrafter"/>
</dbReference>
<dbReference type="GO" id="GO:0016787">
    <property type="term" value="F:hydrolase activity"/>
    <property type="evidence" value="ECO:0007669"/>
    <property type="project" value="UniProtKB-KW"/>
</dbReference>
<evidence type="ECO:0000313" key="6">
    <source>
        <dbReference type="EMBL" id="MPM13152.1"/>
    </source>
</evidence>
<proteinExistence type="predicted"/>
<evidence type="ECO:0000256" key="1">
    <source>
        <dbReference type="ARBA" id="ARBA00022741"/>
    </source>
</evidence>
<evidence type="ECO:0000256" key="3">
    <source>
        <dbReference type="ARBA" id="ARBA00022806"/>
    </source>
</evidence>
<comment type="caution">
    <text evidence="6">The sequence shown here is derived from an EMBL/GenBank/DDBJ whole genome shotgun (WGS) entry which is preliminary data.</text>
</comment>
<sequence length="453" mass="50645">MVIKNNAQRKEKELRTESEAGEKLKVFRGYSDIDEGNFVANEIKRLIKEEGRTLKDFAVLYRMNSQSRIFEETFRRGEIPYKIVGGLKFYDRKEIKDIMAYLKLVNNPLDDISLRRIINEPKRNIGDTTVDKVQSFANESEDCMYNTLLDSEFIPGLSARAVSSINKFTSLINSFIARADETPVSELIMTILEESGYMTALKASKTPEDESRIENLKELVSDAVAFEKNSEDKSLGAFLEKVTLVSDVDNLEDEDNSVVMMTVHSAKGLEFPVVFLVGMENGIFPGMSSLNSFTEMEESRRLCYVAITRAKEVLYITSAEQRMVFGRTVAYSVSDFVSEIPPSLKELIGGKSRAVNVLKNNENKSFNNNPHTLKNMQSSYAKEVATSIINSGDKRENIQADEITVGRKVKHSKFGVGTVVSISGDGADTIVTIAFNSMGIKKLMLSSAPLELI</sequence>
<dbReference type="InterPro" id="IPR027417">
    <property type="entry name" value="P-loop_NTPase"/>
</dbReference>
<dbReference type="InterPro" id="IPR000212">
    <property type="entry name" value="DNA_helicase_UvrD/REP"/>
</dbReference>
<evidence type="ECO:0000256" key="4">
    <source>
        <dbReference type="ARBA" id="ARBA00022840"/>
    </source>
</evidence>
<dbReference type="PANTHER" id="PTHR11070:SF2">
    <property type="entry name" value="ATP-DEPENDENT DNA HELICASE SRS2"/>
    <property type="match status" value="1"/>
</dbReference>